<dbReference type="HOGENOM" id="CLU_551546_0_0_1"/>
<reference evidence="2" key="1">
    <citation type="journal article" date="2006" name="PLoS Biol.">
        <title>Macronuclear genome sequence of the ciliate Tetrahymena thermophila, a model eukaryote.</title>
        <authorList>
            <person name="Eisen J.A."/>
            <person name="Coyne R.S."/>
            <person name="Wu M."/>
            <person name="Wu D."/>
            <person name="Thiagarajan M."/>
            <person name="Wortman J.R."/>
            <person name="Badger J.H."/>
            <person name="Ren Q."/>
            <person name="Amedeo P."/>
            <person name="Jones K.M."/>
            <person name="Tallon L.J."/>
            <person name="Delcher A.L."/>
            <person name="Salzberg S.L."/>
            <person name="Silva J.C."/>
            <person name="Haas B.J."/>
            <person name="Majoros W.H."/>
            <person name="Farzad M."/>
            <person name="Carlton J.M."/>
            <person name="Smith R.K. Jr."/>
            <person name="Garg J."/>
            <person name="Pearlman R.E."/>
            <person name="Karrer K.M."/>
            <person name="Sun L."/>
            <person name="Manning G."/>
            <person name="Elde N.C."/>
            <person name="Turkewitz A.P."/>
            <person name="Asai D.J."/>
            <person name="Wilkes D.E."/>
            <person name="Wang Y."/>
            <person name="Cai H."/>
            <person name="Collins K."/>
            <person name="Stewart B.A."/>
            <person name="Lee S.R."/>
            <person name="Wilamowska K."/>
            <person name="Weinberg Z."/>
            <person name="Ruzzo W.L."/>
            <person name="Wloga D."/>
            <person name="Gaertig J."/>
            <person name="Frankel J."/>
            <person name="Tsao C.-C."/>
            <person name="Gorovsky M.A."/>
            <person name="Keeling P.J."/>
            <person name="Waller R.F."/>
            <person name="Patron N.J."/>
            <person name="Cherry J.M."/>
            <person name="Stover N.A."/>
            <person name="Krieger C.J."/>
            <person name="del Toro C."/>
            <person name="Ryder H.F."/>
            <person name="Williamson S.C."/>
            <person name="Barbeau R.A."/>
            <person name="Hamilton E.P."/>
            <person name="Orias E."/>
        </authorList>
    </citation>
    <scope>NUCLEOTIDE SEQUENCE [LARGE SCALE GENOMIC DNA]</scope>
    <source>
        <strain evidence="2">SB210</strain>
    </source>
</reference>
<organism evidence="1 2">
    <name type="scientific">Tetrahymena thermophila (strain SB210)</name>
    <dbReference type="NCBI Taxonomy" id="312017"/>
    <lineage>
        <taxon>Eukaryota</taxon>
        <taxon>Sar</taxon>
        <taxon>Alveolata</taxon>
        <taxon>Ciliophora</taxon>
        <taxon>Intramacronucleata</taxon>
        <taxon>Oligohymenophorea</taxon>
        <taxon>Hymenostomatida</taxon>
        <taxon>Tetrahymenina</taxon>
        <taxon>Tetrahymenidae</taxon>
        <taxon>Tetrahymena</taxon>
    </lineage>
</organism>
<dbReference type="Proteomes" id="UP000009168">
    <property type="component" value="Unassembled WGS sequence"/>
</dbReference>
<dbReference type="EMBL" id="GG662720">
    <property type="protein sequence ID" value="EAR86383.2"/>
    <property type="molecule type" value="Genomic_DNA"/>
</dbReference>
<evidence type="ECO:0000313" key="2">
    <source>
        <dbReference type="Proteomes" id="UP000009168"/>
    </source>
</evidence>
<sequence length="336" mass="39691">MAVISQAQDLQFLQMYKRDPIHFIFIVDDPLFFQYYYLEQFKCFLLSYNAKRMFLTNEMDVQDIFSIFTPQCKDNQNDFMPLIQFQPFANLQNEDCFYQIFNQNVLTNDQFKQWLQSADKKEQVEDNPEQKLEQVYNLVVKNCMDQKFNNSVVFVSSMISASKQKQYNKQKLNQLKTNQNSNYNFKLHAISLRKNSFQLLQKLTSSSLGYYFYAKDVQKQLFLYSLDQILILHTKSYLKNYKIELQFEDSHNIIKQISHCSKWILNNNSGQKQSYKIQQKYFTSNEEKISLLSVVLNPTNNLSPGVYKIGSVTHSFQVPSQNNFITIKNLAISSLI</sequence>
<dbReference type="GeneID" id="7843909"/>
<proteinExistence type="predicted"/>
<gene>
    <name evidence="1" type="ORF">TTHERM_00035120</name>
</gene>
<dbReference type="AlphaFoldDB" id="Q22MK8"/>
<name>Q22MK8_TETTS</name>
<protein>
    <submittedName>
        <fullName evidence="1">Uncharacterized protein</fullName>
    </submittedName>
</protein>
<dbReference type="InParanoid" id="Q22MK8"/>
<accession>Q22MK8</accession>
<evidence type="ECO:0000313" key="1">
    <source>
        <dbReference type="EMBL" id="EAR86383.2"/>
    </source>
</evidence>
<dbReference type="KEGG" id="tet:TTHERM_00035120"/>
<dbReference type="RefSeq" id="XP_977012.2">
    <property type="nucleotide sequence ID" value="XM_971919.2"/>
</dbReference>
<keyword evidence="2" id="KW-1185">Reference proteome</keyword>